<dbReference type="OrthoDB" id="191139at2759"/>
<dbReference type="GO" id="GO:0016491">
    <property type="term" value="F:oxidoreductase activity"/>
    <property type="evidence" value="ECO:0007669"/>
    <property type="project" value="UniProtKB-KW"/>
</dbReference>
<protein>
    <submittedName>
        <fullName evidence="4">Retinol dehydrogenase 11</fullName>
    </submittedName>
</protein>
<dbReference type="InterPro" id="IPR002347">
    <property type="entry name" value="SDR_fam"/>
</dbReference>
<dbReference type="AlphaFoldDB" id="A0A1W4XJ42"/>
<dbReference type="GeneID" id="108744632"/>
<evidence type="ECO:0000256" key="1">
    <source>
        <dbReference type="ARBA" id="ARBA00023002"/>
    </source>
</evidence>
<feature type="signal peptide" evidence="2">
    <location>
        <begin position="1"/>
        <end position="19"/>
    </location>
</feature>
<dbReference type="SUPFAM" id="SSF51735">
    <property type="entry name" value="NAD(P)-binding Rossmann-fold domains"/>
    <property type="match status" value="1"/>
</dbReference>
<keyword evidence="2" id="KW-0732">Signal</keyword>
<dbReference type="Pfam" id="PF00106">
    <property type="entry name" value="adh_short"/>
    <property type="match status" value="1"/>
</dbReference>
<dbReference type="Gene3D" id="3.40.50.720">
    <property type="entry name" value="NAD(P)-binding Rossmann-like Domain"/>
    <property type="match status" value="1"/>
</dbReference>
<dbReference type="PANTHER" id="PTHR43157">
    <property type="entry name" value="PHOSPHATIDYLINOSITOL-GLYCAN BIOSYNTHESIS CLASS F PROTEIN-RELATED"/>
    <property type="match status" value="1"/>
</dbReference>
<dbReference type="Proteomes" id="UP000192223">
    <property type="component" value="Unplaced"/>
</dbReference>
<evidence type="ECO:0000313" key="4">
    <source>
        <dbReference type="RefSeq" id="XP_018335999.1"/>
    </source>
</evidence>
<dbReference type="InParanoid" id="A0A1W4XJ42"/>
<evidence type="ECO:0000313" key="3">
    <source>
        <dbReference type="Proteomes" id="UP000192223"/>
    </source>
</evidence>
<dbReference type="CDD" id="cd05327">
    <property type="entry name" value="retinol-DH_like_SDR_c_like"/>
    <property type="match status" value="1"/>
</dbReference>
<dbReference type="KEGG" id="apln:108744632"/>
<feature type="chain" id="PRO_5010731917" evidence="2">
    <location>
        <begin position="20"/>
        <end position="318"/>
    </location>
</feature>
<proteinExistence type="predicted"/>
<name>A0A1W4XJ42_AGRPL</name>
<dbReference type="RefSeq" id="XP_018335999.1">
    <property type="nucleotide sequence ID" value="XM_018480497.2"/>
</dbReference>
<accession>A0A1W4XJ42</accession>
<dbReference type="InterPro" id="IPR036291">
    <property type="entry name" value="NAD(P)-bd_dom_sf"/>
</dbReference>
<keyword evidence="3" id="KW-1185">Reference proteome</keyword>
<dbReference type="STRING" id="224129.A0A1W4XJ42"/>
<keyword evidence="1" id="KW-0560">Oxidoreductase</keyword>
<gene>
    <name evidence="4" type="primary">LOC108744632</name>
</gene>
<dbReference type="PANTHER" id="PTHR43157:SF31">
    <property type="entry name" value="PHOSPHATIDYLINOSITOL-GLYCAN BIOSYNTHESIS CLASS F PROTEIN"/>
    <property type="match status" value="1"/>
</dbReference>
<organism evidence="3 4">
    <name type="scientific">Agrilus planipennis</name>
    <name type="common">Emerald ash borer</name>
    <name type="synonym">Agrilus marcopoli</name>
    <dbReference type="NCBI Taxonomy" id="224129"/>
    <lineage>
        <taxon>Eukaryota</taxon>
        <taxon>Metazoa</taxon>
        <taxon>Ecdysozoa</taxon>
        <taxon>Arthropoda</taxon>
        <taxon>Hexapoda</taxon>
        <taxon>Insecta</taxon>
        <taxon>Pterygota</taxon>
        <taxon>Neoptera</taxon>
        <taxon>Endopterygota</taxon>
        <taxon>Coleoptera</taxon>
        <taxon>Polyphaga</taxon>
        <taxon>Elateriformia</taxon>
        <taxon>Buprestoidea</taxon>
        <taxon>Buprestidae</taxon>
        <taxon>Agrilinae</taxon>
        <taxon>Agrilus</taxon>
    </lineage>
</organism>
<evidence type="ECO:0000256" key="2">
    <source>
        <dbReference type="SAM" id="SignalP"/>
    </source>
</evidence>
<sequence length="318" mass="36650">MLALSVYVAIVIILAGIRKFQESKWLKCLNNIKLSNKIVIVTGANSGIGYEITKELAKREAEVVLACRNVQAAQEAIYKIKQIYPKANLVPLELDLSSLKSIKSFIEEVSRRYMHIDILINNAGVSYPPSCNKKTKNGFEIHMGVNHLGHFYLTTRLLHKLEEVEQSRIVVITSKLHEKGVIDVEDLNNEKKQSSTLYANSKLANAYFSRELSKRTKVNTYACCPGWVYTNLFRHHSIPWYKYIFILPIAWLFLRSPEQGAQTPIYCATEPNLLSESGYMYRDCQKYKSRVNFDDEVSRKLWEKSEEMIEDKIKELND</sequence>
<dbReference type="PRINTS" id="PR00081">
    <property type="entry name" value="GDHRDH"/>
</dbReference>
<reference evidence="4" key="1">
    <citation type="submission" date="2025-08" db="UniProtKB">
        <authorList>
            <consortium name="RefSeq"/>
        </authorList>
    </citation>
    <scope>IDENTIFICATION</scope>
    <source>
        <tissue evidence="4">Entire body</tissue>
    </source>
</reference>